<dbReference type="PROSITE" id="PS51760">
    <property type="entry name" value="GH10_2"/>
    <property type="match status" value="1"/>
</dbReference>
<evidence type="ECO:0000313" key="14">
    <source>
        <dbReference type="Proteomes" id="UP000423156"/>
    </source>
</evidence>
<dbReference type="EC" id="3.2.1.8" evidence="5"/>
<evidence type="ECO:0000256" key="3">
    <source>
        <dbReference type="ARBA" id="ARBA00023295"/>
    </source>
</evidence>
<feature type="chain" id="PRO_5043187519" description="Beta-xylanase" evidence="6">
    <location>
        <begin position="20"/>
        <end position="374"/>
    </location>
</feature>
<evidence type="ECO:0000313" key="11">
    <source>
        <dbReference type="EMBL" id="RGS15642.1"/>
    </source>
</evidence>
<comment type="caution">
    <text evidence="11">The sequence shown here is derived from an EMBL/GenBank/DDBJ whole genome shotgun (WGS) entry which is preliminary data.</text>
</comment>
<dbReference type="SUPFAM" id="SSF51445">
    <property type="entry name" value="(Trans)glycosidases"/>
    <property type="match status" value="1"/>
</dbReference>
<dbReference type="SMART" id="SM00633">
    <property type="entry name" value="Glyco_10"/>
    <property type="match status" value="1"/>
</dbReference>
<dbReference type="Proteomes" id="UP000283872">
    <property type="component" value="Unassembled WGS sequence"/>
</dbReference>
<keyword evidence="3 5" id="KW-0326">Glycosidase</keyword>
<dbReference type="EMBL" id="VZBZ01000154">
    <property type="protein sequence ID" value="MQN78859.1"/>
    <property type="molecule type" value="Genomic_DNA"/>
</dbReference>
<comment type="catalytic activity">
    <reaction evidence="5">
        <text>Endohydrolysis of (1-&gt;4)-beta-D-xylosidic linkages in xylans.</text>
        <dbReference type="EC" id="3.2.1.8"/>
    </reaction>
</comment>
<organism evidence="11 12">
    <name type="scientific">Segatella copri</name>
    <dbReference type="NCBI Taxonomy" id="165179"/>
    <lineage>
        <taxon>Bacteria</taxon>
        <taxon>Pseudomonadati</taxon>
        <taxon>Bacteroidota</taxon>
        <taxon>Bacteroidia</taxon>
        <taxon>Bacteroidales</taxon>
        <taxon>Prevotellaceae</taxon>
        <taxon>Segatella</taxon>
    </lineage>
</organism>
<evidence type="ECO:0000313" key="10">
    <source>
        <dbReference type="EMBL" id="MQN78859.1"/>
    </source>
</evidence>
<keyword evidence="4 5" id="KW-0624">Polysaccharide degradation</keyword>
<dbReference type="EMBL" id="JAPDUS010000025">
    <property type="protein sequence ID" value="MCW4094283.1"/>
    <property type="molecule type" value="Genomic_DNA"/>
</dbReference>
<evidence type="ECO:0000313" key="13">
    <source>
        <dbReference type="Proteomes" id="UP000420707"/>
    </source>
</evidence>
<dbReference type="PANTHER" id="PTHR31490">
    <property type="entry name" value="GLYCOSYL HYDROLASE"/>
    <property type="match status" value="1"/>
</dbReference>
<dbReference type="Proteomes" id="UP001209074">
    <property type="component" value="Unassembled WGS sequence"/>
</dbReference>
<keyword evidence="2 5" id="KW-0119">Carbohydrate metabolism</keyword>
<keyword evidence="1 5" id="KW-0378">Hydrolase</keyword>
<dbReference type="Pfam" id="PF00331">
    <property type="entry name" value="Glyco_hydro_10"/>
    <property type="match status" value="1"/>
</dbReference>
<evidence type="ECO:0000313" key="12">
    <source>
        <dbReference type="Proteomes" id="UP000283872"/>
    </source>
</evidence>
<dbReference type="Proteomes" id="UP000423156">
    <property type="component" value="Unassembled WGS sequence"/>
</dbReference>
<gene>
    <name evidence="11" type="ORF">DWY11_07780</name>
    <name evidence="10" type="ORF">F7D71_13530</name>
    <name evidence="9" type="ORF">F7D90_03950</name>
    <name evidence="8" type="ORF">ONT05_12140</name>
</gene>
<sequence>MKKITTLALGLMLASTAFAQKANSAAQIPTFQETMGKYFLVGAAINTDLPNGQDPAGEEVVKKQFNQVVAENCMKGEKNHPEVNRFDFTDGDKLADWAEKNGKTLIGHCLVWHSQPPKWMFTDDKGNLVSREVLIGRMYNHIMNVVTHYKGRVKGWDVVNEAFEDDGSYRKSLYYKIIGPEFIELAFRFAHEADPNVELYYNDYSTSKPAKREAICKLVRDLKAKGLRIDAVGMQSHNGFDYPDYAEYEKSIEAFAGEGVKVMLTELDMNMLPNPEGFGGAEISQKFELQKKYNPYVKGLDKKAQKLFNQRYLDLFKIVERHKDVISRVTFWGVNDGHSWLNGWPIPGRTNYPLLIDRNNEVKPVVKEIVNLFK</sequence>
<dbReference type="RefSeq" id="WP_118085852.1">
    <property type="nucleotide sequence ID" value="NZ_CAXTHI010000003.1"/>
</dbReference>
<feature type="signal peptide" evidence="6">
    <location>
        <begin position="1"/>
        <end position="19"/>
    </location>
</feature>
<evidence type="ECO:0000313" key="9">
    <source>
        <dbReference type="EMBL" id="MQN31115.1"/>
    </source>
</evidence>
<evidence type="ECO:0000256" key="1">
    <source>
        <dbReference type="ARBA" id="ARBA00022801"/>
    </source>
</evidence>
<accession>A0A3R5ZWE3</accession>
<evidence type="ECO:0000256" key="2">
    <source>
        <dbReference type="ARBA" id="ARBA00023277"/>
    </source>
</evidence>
<feature type="domain" description="GH10" evidence="7">
    <location>
        <begin position="25"/>
        <end position="372"/>
    </location>
</feature>
<evidence type="ECO:0000256" key="5">
    <source>
        <dbReference type="RuleBase" id="RU361174"/>
    </source>
</evidence>
<dbReference type="EMBL" id="QRVA01000016">
    <property type="protein sequence ID" value="RGS15642.1"/>
    <property type="molecule type" value="Genomic_DNA"/>
</dbReference>
<dbReference type="GO" id="GO:0031176">
    <property type="term" value="F:endo-1,4-beta-xylanase activity"/>
    <property type="evidence" value="ECO:0007669"/>
    <property type="project" value="UniProtKB-EC"/>
</dbReference>
<dbReference type="InterPro" id="IPR001000">
    <property type="entry name" value="GH10_dom"/>
</dbReference>
<dbReference type="PANTHER" id="PTHR31490:SF90">
    <property type="entry name" value="ENDO-1,4-BETA-XYLANASE A"/>
    <property type="match status" value="1"/>
</dbReference>
<reference evidence="8" key="3">
    <citation type="submission" date="2022-11" db="EMBL/GenBank/DDBJ databases">
        <title>Genomic repertoires linked with pathogenic potency of arthritogenic Prevotella copri isolated from the gut of rheumatoid arthritis patients.</title>
        <authorList>
            <person name="Nii T."/>
            <person name="Maeda Y."/>
            <person name="Motooka D."/>
            <person name="Naito M."/>
            <person name="Matsumoto Y."/>
            <person name="Ogawa T."/>
            <person name="Oguro-Igashira E."/>
            <person name="Kishikawa T."/>
            <person name="Yamashita M."/>
            <person name="Koizumi S."/>
            <person name="Kurakawa T."/>
            <person name="Okumura R."/>
            <person name="Kayama H."/>
            <person name="Murakami M."/>
            <person name="Sakaguchi T."/>
            <person name="Das B."/>
            <person name="Nakamura S."/>
            <person name="Okada Y."/>
            <person name="Kumanogoh A."/>
            <person name="Takeda K."/>
        </authorList>
    </citation>
    <scope>NUCLEOTIDE SEQUENCE</scope>
    <source>
        <strain evidence="8">N016-13</strain>
    </source>
</reference>
<dbReference type="Gene3D" id="3.20.20.80">
    <property type="entry name" value="Glycosidases"/>
    <property type="match status" value="1"/>
</dbReference>
<dbReference type="AlphaFoldDB" id="A0A3R5ZWE3"/>
<dbReference type="InterPro" id="IPR044846">
    <property type="entry name" value="GH10"/>
</dbReference>
<evidence type="ECO:0000256" key="4">
    <source>
        <dbReference type="ARBA" id="ARBA00023326"/>
    </source>
</evidence>
<evidence type="ECO:0000313" key="8">
    <source>
        <dbReference type="EMBL" id="MCW4094283.1"/>
    </source>
</evidence>
<proteinExistence type="inferred from homology"/>
<protein>
    <recommendedName>
        <fullName evidence="5">Beta-xylanase</fullName>
        <ecNumber evidence="5">3.2.1.8</ecNumber>
    </recommendedName>
</protein>
<dbReference type="Proteomes" id="UP000420707">
    <property type="component" value="Unassembled WGS sequence"/>
</dbReference>
<reference evidence="11 12" key="1">
    <citation type="submission" date="2018-08" db="EMBL/GenBank/DDBJ databases">
        <title>A genome reference for cultivated species of the human gut microbiota.</title>
        <authorList>
            <person name="Zou Y."/>
            <person name="Xue W."/>
            <person name="Luo G."/>
        </authorList>
    </citation>
    <scope>NUCLEOTIDE SEQUENCE [LARGE SCALE GENOMIC DNA]</scope>
    <source>
        <strain evidence="11 12">AF24-12</strain>
    </source>
</reference>
<dbReference type="PRINTS" id="PR00134">
    <property type="entry name" value="GLHYDRLASE10"/>
</dbReference>
<dbReference type="EMBL" id="VZCR01000026">
    <property type="protein sequence ID" value="MQN31115.1"/>
    <property type="molecule type" value="Genomic_DNA"/>
</dbReference>
<evidence type="ECO:0000256" key="6">
    <source>
        <dbReference type="SAM" id="SignalP"/>
    </source>
</evidence>
<reference evidence="9" key="4">
    <citation type="submission" date="2023-08" db="EMBL/GenBank/DDBJ databases">
        <title>Distinct polysaccharide growth profiles of human intestinal Prevotella copri isolates.</title>
        <authorList>
            <person name="Fehlner-Peach H."/>
            <person name="Magnabosco C."/>
            <person name="Raghavan V."/>
            <person name="Scher J.U."/>
            <person name="Tett A."/>
            <person name="Cox L.M."/>
            <person name="Gottsegen C."/>
            <person name="Watters A."/>
            <person name="Wiltshire- Gordon J.D."/>
            <person name="Segata N."/>
            <person name="Bonneau R."/>
            <person name="Littman D.R."/>
        </authorList>
    </citation>
    <scope>NUCLEOTIDE SEQUENCE</scope>
    <source>
        <strain evidence="9">IAP146</strain>
    </source>
</reference>
<evidence type="ECO:0000259" key="7">
    <source>
        <dbReference type="PROSITE" id="PS51760"/>
    </source>
</evidence>
<name>A0A3R5ZWE3_9BACT</name>
<keyword evidence="6" id="KW-0732">Signal</keyword>
<keyword evidence="11" id="KW-0858">Xylan degradation</keyword>
<dbReference type="GO" id="GO:0045493">
    <property type="term" value="P:xylan catabolic process"/>
    <property type="evidence" value="ECO:0007669"/>
    <property type="project" value="UniProtKB-KW"/>
</dbReference>
<reference evidence="13 14" key="2">
    <citation type="submission" date="2019-09" db="EMBL/GenBank/DDBJ databases">
        <title>Distinct polysaccharide growth profiles of human intestinal Prevotella copri isolates.</title>
        <authorList>
            <person name="Fehlner-Peach H."/>
            <person name="Magnabosco C."/>
            <person name="Raghavan V."/>
            <person name="Scher J.U."/>
            <person name="Tett A."/>
            <person name="Cox L.M."/>
            <person name="Gottsegen C."/>
            <person name="Watters A."/>
            <person name="Wiltshire- Gordon J.D."/>
            <person name="Segata N."/>
            <person name="Bonneau R."/>
            <person name="Littman D.R."/>
        </authorList>
    </citation>
    <scope>NUCLEOTIDE SEQUENCE [LARGE SCALE GENOMIC DNA]</scope>
    <source>
        <strain evidence="10 14">BU41712</strain>
        <strain evidence="13">iAP146</strain>
    </source>
</reference>
<comment type="similarity">
    <text evidence="5">Belongs to the glycosyl hydrolase 10 (cellulase F) family.</text>
</comment>
<dbReference type="InterPro" id="IPR017853">
    <property type="entry name" value="GH"/>
</dbReference>